<dbReference type="SUPFAM" id="SSF55083">
    <property type="entry name" value="6-hydroxymethyl-7,8-dihydropterin pyrophosphokinase, HPPK"/>
    <property type="match status" value="1"/>
</dbReference>
<keyword evidence="19" id="KW-0289">Folate biosynthesis</keyword>
<evidence type="ECO:0000256" key="6">
    <source>
        <dbReference type="ARBA" id="ARBA00005013"/>
    </source>
</evidence>
<comment type="similarity">
    <text evidence="8">In the N-terminal section; belongs to the DHNA family.</text>
</comment>
<comment type="similarity">
    <text evidence="9">In the C-terminal section; belongs to the DHPS family.</text>
</comment>
<evidence type="ECO:0000256" key="16">
    <source>
        <dbReference type="ARBA" id="ARBA00022777"/>
    </source>
</evidence>
<dbReference type="GO" id="GO:0003848">
    <property type="term" value="F:2-amino-4-hydroxy-6-hydroxymethyldihydropteridine diphosphokinase activity"/>
    <property type="evidence" value="ECO:0007669"/>
    <property type="project" value="UniProtKB-EC"/>
</dbReference>
<organism evidence="26 27">
    <name type="scientific">Geranomyces variabilis</name>
    <dbReference type="NCBI Taxonomy" id="109894"/>
    <lineage>
        <taxon>Eukaryota</taxon>
        <taxon>Fungi</taxon>
        <taxon>Fungi incertae sedis</taxon>
        <taxon>Chytridiomycota</taxon>
        <taxon>Chytridiomycota incertae sedis</taxon>
        <taxon>Chytridiomycetes</taxon>
        <taxon>Spizellomycetales</taxon>
        <taxon>Powellomycetaceae</taxon>
        <taxon>Geranomyces</taxon>
    </lineage>
</organism>
<keyword evidence="20" id="KW-0511">Multifunctional enzyme</keyword>
<dbReference type="InterPro" id="IPR000489">
    <property type="entry name" value="Pterin-binding_dom"/>
</dbReference>
<comment type="catalytic activity">
    <reaction evidence="3">
        <text>7,8-dihydroneopterin = 6-hydroxymethyl-7,8-dihydropterin + glycolaldehyde</text>
        <dbReference type="Rhea" id="RHEA:10540"/>
        <dbReference type="ChEBI" id="CHEBI:17001"/>
        <dbReference type="ChEBI" id="CHEBI:17071"/>
        <dbReference type="ChEBI" id="CHEBI:44841"/>
        <dbReference type="EC" id="4.1.2.25"/>
    </reaction>
</comment>
<name>A0AAD5XSD4_9FUNG</name>
<sequence>MDKILVKNLSVRNIIGVDSWERSKRQPLTISITVHQALDASGETDLLSQTISYGTVAKVVQEFSERTAYRSVEALASGIARVCVRECGAPRVTVRVEKPRALLHAACAGVEITRTKEDVDVQLALEKDHAAGATSPGGVVARRTFAPTRDVPGEDKIFIDNLSLSTIIGVNPWEREERQRVVITIIIHLTFDPTLLVEDHVPKVHNYRTITRSVSKYVESTDYKTVEALATSIAKLLIQQCHVPKVTVRVEKPSAIVFAAAAGVEITRNRAYFDLEESNQGHAASSASSTAVASSNAAATSADDPRLPHIAYIALGTNLGDRGKNIEDALQKLEGSPAVKLLDTSFLYETAPMYVVDQPSFLNGCIKIRTSLEPEQLLSFLKGIESEHGRDFAAQRNGPRPIDLDILTYDALELNNQTLTIPHPRIKEREFVLRPLCDIAPDIEIPGLFRTASQLLALLAHTAPKTDDVICKVLVGGHGLLWKWGRRTYVMGILNVTPDSFSDGGKHNESPAIAAQHALDMVKAGADMIDIGGCSTRPGAEDVPEQEEIDRVVPVIKEIRKLDANIAISIDTFRASVAKAAVEAGADLVNDVTAGAGDAQMIATMARLRVPVCLMHMRGTPKTMTTLTNYNDAQNPVPEIRAELAVNVCAALAAGIRRWNIILDPGIGFAKTADHSFRIISNLPQLVAPATPLAGFPTLVGPSRKRFLVSDKDAATEDPASSQRVYATAAACSAAISKAADVLRVHDVREMKDVVRVADRCFRCA</sequence>
<evidence type="ECO:0000256" key="5">
    <source>
        <dbReference type="ARBA" id="ARBA00004763"/>
    </source>
</evidence>
<dbReference type="GO" id="GO:0005524">
    <property type="term" value="F:ATP binding"/>
    <property type="evidence" value="ECO:0007669"/>
    <property type="project" value="UniProtKB-KW"/>
</dbReference>
<keyword evidence="17" id="KW-0067">ATP-binding</keyword>
<dbReference type="Gene3D" id="3.30.1130.10">
    <property type="match status" value="2"/>
</dbReference>
<comment type="catalytic activity">
    <reaction evidence="2">
        <text>6-hydroxymethyl-7,8-dihydropterin + ATP = (7,8-dihydropterin-6-yl)methyl diphosphate + AMP + H(+)</text>
        <dbReference type="Rhea" id="RHEA:11412"/>
        <dbReference type="ChEBI" id="CHEBI:15378"/>
        <dbReference type="ChEBI" id="CHEBI:30616"/>
        <dbReference type="ChEBI" id="CHEBI:44841"/>
        <dbReference type="ChEBI" id="CHEBI:72950"/>
        <dbReference type="ChEBI" id="CHEBI:456215"/>
        <dbReference type="EC" id="2.7.6.3"/>
    </reaction>
</comment>
<comment type="pathway">
    <text evidence="5">Cofactor biosynthesis; tetrahydrofolate biosynthesis; 7,8-dihydrofolate from 2-amino-4-hydroxy-6-hydroxymethyl-7,8-dihydropteridine diphosphate and 4-aminobenzoate: step 1/2.</text>
</comment>
<dbReference type="PROSITE" id="PS00792">
    <property type="entry name" value="DHPS_1"/>
    <property type="match status" value="1"/>
</dbReference>
<dbReference type="NCBIfam" id="TIGR01498">
    <property type="entry name" value="folK"/>
    <property type="match status" value="1"/>
</dbReference>
<evidence type="ECO:0000256" key="7">
    <source>
        <dbReference type="ARBA" id="ARBA00005051"/>
    </source>
</evidence>
<dbReference type="InterPro" id="IPR011005">
    <property type="entry name" value="Dihydropteroate_synth-like_sf"/>
</dbReference>
<keyword evidence="14" id="KW-0479">Metal-binding</keyword>
<dbReference type="GO" id="GO:0016301">
    <property type="term" value="F:kinase activity"/>
    <property type="evidence" value="ECO:0007669"/>
    <property type="project" value="UniProtKB-KW"/>
</dbReference>
<dbReference type="Pfam" id="PF02152">
    <property type="entry name" value="FolB"/>
    <property type="match status" value="2"/>
</dbReference>
<dbReference type="InterPro" id="IPR043133">
    <property type="entry name" value="GTP-CH-I_C/QueF"/>
</dbReference>
<dbReference type="PANTHER" id="PTHR20941">
    <property type="entry name" value="FOLATE SYNTHESIS PROTEINS"/>
    <property type="match status" value="1"/>
</dbReference>
<keyword evidence="15" id="KW-0547">Nucleotide-binding</keyword>
<gene>
    <name evidence="26" type="primary">FOL1</name>
    <name evidence="26" type="ORF">HDU87_000382</name>
</gene>
<evidence type="ECO:0000256" key="8">
    <source>
        <dbReference type="ARBA" id="ARBA00009640"/>
    </source>
</evidence>
<evidence type="ECO:0000256" key="2">
    <source>
        <dbReference type="ARBA" id="ARBA00000198"/>
    </source>
</evidence>
<dbReference type="Proteomes" id="UP001212152">
    <property type="component" value="Unassembled WGS sequence"/>
</dbReference>
<dbReference type="InterPro" id="IPR035907">
    <property type="entry name" value="Hppk_sf"/>
</dbReference>
<evidence type="ECO:0000256" key="14">
    <source>
        <dbReference type="ARBA" id="ARBA00022723"/>
    </source>
</evidence>
<comment type="caution">
    <text evidence="26">The sequence shown here is derived from an EMBL/GenBank/DDBJ whole genome shotgun (WGS) entry which is preliminary data.</text>
</comment>
<evidence type="ECO:0000256" key="22">
    <source>
        <dbReference type="ARBA" id="ARBA00061548"/>
    </source>
</evidence>
<evidence type="ECO:0000256" key="24">
    <source>
        <dbReference type="ARBA" id="ARBA00068111"/>
    </source>
</evidence>
<accession>A0AAD5XSD4</accession>
<evidence type="ECO:0000256" key="21">
    <source>
        <dbReference type="ARBA" id="ARBA00058009"/>
    </source>
</evidence>
<dbReference type="SUPFAM" id="SSF51717">
    <property type="entry name" value="Dihydropteroate synthetase-like"/>
    <property type="match status" value="1"/>
</dbReference>
<dbReference type="AlphaFoldDB" id="A0AAD5XSD4"/>
<dbReference type="GO" id="GO:0004156">
    <property type="term" value="F:dihydropteroate synthase activity"/>
    <property type="evidence" value="ECO:0007669"/>
    <property type="project" value="UniProtKB-EC"/>
</dbReference>
<dbReference type="InterPro" id="IPR045031">
    <property type="entry name" value="DHP_synth-like"/>
</dbReference>
<evidence type="ECO:0000256" key="23">
    <source>
        <dbReference type="ARBA" id="ARBA00067568"/>
    </source>
</evidence>
<evidence type="ECO:0000256" key="17">
    <source>
        <dbReference type="ARBA" id="ARBA00022840"/>
    </source>
</evidence>
<keyword evidence="16" id="KW-0418">Kinase</keyword>
<dbReference type="CDD" id="cd00739">
    <property type="entry name" value="DHPS"/>
    <property type="match status" value="1"/>
</dbReference>
<dbReference type="PROSITE" id="PS00794">
    <property type="entry name" value="HPPK"/>
    <property type="match status" value="1"/>
</dbReference>
<dbReference type="GO" id="GO:0046654">
    <property type="term" value="P:tetrahydrofolate biosynthetic process"/>
    <property type="evidence" value="ECO:0007669"/>
    <property type="project" value="TreeGrafter"/>
</dbReference>
<dbReference type="PROSITE" id="PS00793">
    <property type="entry name" value="DHPS_2"/>
    <property type="match status" value="1"/>
</dbReference>
<evidence type="ECO:0000256" key="1">
    <source>
        <dbReference type="ARBA" id="ARBA00000012"/>
    </source>
</evidence>
<dbReference type="EC" id="2.7.6.3" evidence="12"/>
<dbReference type="Gene3D" id="3.30.70.560">
    <property type="entry name" value="7,8-Dihydro-6-hydroxymethylpterin-pyrophosphokinase HPPK"/>
    <property type="match status" value="1"/>
</dbReference>
<comment type="pathway">
    <text evidence="7">Cofactor biosynthesis; tetrahydrofolate biosynthesis; 2-amino-4-hydroxy-6-hydroxymethyl-7,8-dihydropteridine diphosphate from 7,8-dihydroneopterin triphosphate: step 4/4.</text>
</comment>
<comment type="catalytic activity">
    <reaction evidence="1">
        <text>(7,8-dihydropterin-6-yl)methyl diphosphate + 4-aminobenzoate = 7,8-dihydropteroate + diphosphate</text>
        <dbReference type="Rhea" id="RHEA:19949"/>
        <dbReference type="ChEBI" id="CHEBI:17836"/>
        <dbReference type="ChEBI" id="CHEBI:17839"/>
        <dbReference type="ChEBI" id="CHEBI:33019"/>
        <dbReference type="ChEBI" id="CHEBI:72950"/>
        <dbReference type="EC" id="2.5.1.15"/>
    </reaction>
</comment>
<dbReference type="GO" id="GO:0046872">
    <property type="term" value="F:metal ion binding"/>
    <property type="evidence" value="ECO:0007669"/>
    <property type="project" value="UniProtKB-KW"/>
</dbReference>
<evidence type="ECO:0000256" key="13">
    <source>
        <dbReference type="ARBA" id="ARBA00022679"/>
    </source>
</evidence>
<reference evidence="26" key="1">
    <citation type="submission" date="2020-05" db="EMBL/GenBank/DDBJ databases">
        <title>Phylogenomic resolution of chytrid fungi.</title>
        <authorList>
            <person name="Stajich J.E."/>
            <person name="Amses K."/>
            <person name="Simmons R."/>
            <person name="Seto K."/>
            <person name="Myers J."/>
            <person name="Bonds A."/>
            <person name="Quandt C.A."/>
            <person name="Barry K."/>
            <person name="Liu P."/>
            <person name="Grigoriev I."/>
            <person name="Longcore J.E."/>
            <person name="James T.Y."/>
        </authorList>
    </citation>
    <scope>NUCLEOTIDE SEQUENCE</scope>
    <source>
        <strain evidence="26">JEL0379</strain>
    </source>
</reference>
<dbReference type="Pfam" id="PF01288">
    <property type="entry name" value="HPPK"/>
    <property type="match status" value="1"/>
</dbReference>
<comment type="similarity">
    <text evidence="22">In the central section; belongs to the HPPK family.</text>
</comment>
<feature type="domain" description="Pterin-binding" evidence="25">
    <location>
        <begin position="488"/>
        <end position="756"/>
    </location>
</feature>
<dbReference type="EMBL" id="JADGJQ010000010">
    <property type="protein sequence ID" value="KAJ3182042.1"/>
    <property type="molecule type" value="Genomic_DNA"/>
</dbReference>
<dbReference type="PROSITE" id="PS50972">
    <property type="entry name" value="PTERIN_BINDING"/>
    <property type="match status" value="1"/>
</dbReference>
<evidence type="ECO:0000313" key="26">
    <source>
        <dbReference type="EMBL" id="KAJ3182042.1"/>
    </source>
</evidence>
<dbReference type="SMART" id="SM00905">
    <property type="entry name" value="FolB"/>
    <property type="match status" value="2"/>
</dbReference>
<dbReference type="CDD" id="cd00483">
    <property type="entry name" value="HPPK"/>
    <property type="match status" value="1"/>
</dbReference>
<dbReference type="FunFam" id="3.20.20.20:FF:000006">
    <property type="entry name" value="Dihydropteroate synthase"/>
    <property type="match status" value="1"/>
</dbReference>
<dbReference type="InterPro" id="IPR006390">
    <property type="entry name" value="DHP_synth_dom"/>
</dbReference>
<dbReference type="EC" id="2.5.1.15" evidence="10"/>
<protein>
    <recommendedName>
        <fullName evidence="23">Folic acid synthesis protein FOL1</fullName>
        <ecNumber evidence="10">2.5.1.15</ecNumber>
        <ecNumber evidence="12">2.7.6.3</ecNumber>
        <ecNumber evidence="11">4.1.2.25</ecNumber>
    </recommendedName>
    <alternativeName>
        <fullName evidence="24">Folic acid synthesis protein fol1</fullName>
    </alternativeName>
</protein>
<evidence type="ECO:0000256" key="9">
    <source>
        <dbReference type="ARBA" id="ARBA00009951"/>
    </source>
</evidence>
<evidence type="ECO:0000259" key="25">
    <source>
        <dbReference type="PROSITE" id="PS50972"/>
    </source>
</evidence>
<evidence type="ECO:0000256" key="3">
    <source>
        <dbReference type="ARBA" id="ARBA00001353"/>
    </source>
</evidence>
<comment type="pathway">
    <text evidence="6">Cofactor biosynthesis; tetrahydrofolate biosynthesis; 2-amino-4-hydroxy-6-hydroxymethyl-7,8-dihydropteridine diphosphate from 7,8-dihydroneopterin triphosphate: step 3/4.</text>
</comment>
<dbReference type="InterPro" id="IPR000550">
    <property type="entry name" value="Hppk"/>
</dbReference>
<evidence type="ECO:0000256" key="10">
    <source>
        <dbReference type="ARBA" id="ARBA00012458"/>
    </source>
</evidence>
<evidence type="ECO:0000256" key="18">
    <source>
        <dbReference type="ARBA" id="ARBA00022842"/>
    </source>
</evidence>
<dbReference type="PANTHER" id="PTHR20941:SF1">
    <property type="entry name" value="FOLIC ACID SYNTHESIS PROTEIN FOL1"/>
    <property type="match status" value="1"/>
</dbReference>
<dbReference type="SUPFAM" id="SSF55620">
    <property type="entry name" value="Tetrahydrobiopterin biosynthesis enzymes-like"/>
    <property type="match status" value="2"/>
</dbReference>
<evidence type="ECO:0000256" key="19">
    <source>
        <dbReference type="ARBA" id="ARBA00022909"/>
    </source>
</evidence>
<proteinExistence type="inferred from homology"/>
<comment type="function">
    <text evidence="21">Catalyzes three sequential steps of tetrahydrofolate biosynthesis.</text>
</comment>
<evidence type="ECO:0000256" key="12">
    <source>
        <dbReference type="ARBA" id="ARBA00013253"/>
    </source>
</evidence>
<dbReference type="GO" id="GO:0046656">
    <property type="term" value="P:folic acid biosynthetic process"/>
    <property type="evidence" value="ECO:0007669"/>
    <property type="project" value="UniProtKB-KW"/>
</dbReference>
<evidence type="ECO:0000256" key="15">
    <source>
        <dbReference type="ARBA" id="ARBA00022741"/>
    </source>
</evidence>
<evidence type="ECO:0000256" key="4">
    <source>
        <dbReference type="ARBA" id="ARBA00001946"/>
    </source>
</evidence>
<dbReference type="NCBIfam" id="TIGR01496">
    <property type="entry name" value="DHPS"/>
    <property type="match status" value="1"/>
</dbReference>
<keyword evidence="13" id="KW-0808">Transferase</keyword>
<keyword evidence="18" id="KW-0460">Magnesium</keyword>
<dbReference type="EC" id="4.1.2.25" evidence="11"/>
<dbReference type="NCBIfam" id="TIGR00526">
    <property type="entry name" value="folB_dom"/>
    <property type="match status" value="2"/>
</dbReference>
<dbReference type="Pfam" id="PF00809">
    <property type="entry name" value="Pterin_bind"/>
    <property type="match status" value="1"/>
</dbReference>
<evidence type="ECO:0000313" key="27">
    <source>
        <dbReference type="Proteomes" id="UP001212152"/>
    </source>
</evidence>
<comment type="cofactor">
    <cofactor evidence="4">
        <name>Mg(2+)</name>
        <dbReference type="ChEBI" id="CHEBI:18420"/>
    </cofactor>
</comment>
<keyword evidence="27" id="KW-1185">Reference proteome</keyword>
<evidence type="ECO:0000256" key="11">
    <source>
        <dbReference type="ARBA" id="ARBA00013043"/>
    </source>
</evidence>
<dbReference type="InterPro" id="IPR006157">
    <property type="entry name" value="FolB_dom"/>
</dbReference>
<evidence type="ECO:0000256" key="20">
    <source>
        <dbReference type="ARBA" id="ARBA00023268"/>
    </source>
</evidence>
<dbReference type="Gene3D" id="3.20.20.20">
    <property type="entry name" value="Dihydropteroate synthase-like"/>
    <property type="match status" value="1"/>
</dbReference>
<dbReference type="CDD" id="cd00534">
    <property type="entry name" value="DHNA_DHNTPE"/>
    <property type="match status" value="2"/>
</dbReference>
<dbReference type="GO" id="GO:0004150">
    <property type="term" value="F:dihydroneopterin aldolase activity"/>
    <property type="evidence" value="ECO:0007669"/>
    <property type="project" value="UniProtKB-EC"/>
</dbReference>
<dbReference type="GO" id="GO:0005740">
    <property type="term" value="C:mitochondrial envelope"/>
    <property type="evidence" value="ECO:0007669"/>
    <property type="project" value="TreeGrafter"/>
</dbReference>